<dbReference type="RefSeq" id="XP_070912282.1">
    <property type="nucleotide sequence ID" value="XM_071056181.1"/>
</dbReference>
<keyword evidence="3" id="KW-0732">Signal</keyword>
<name>A0ABQ0FYH0_9PEZI</name>
<keyword evidence="5" id="KW-1185">Reference proteome</keyword>
<feature type="region of interest" description="Disordered" evidence="1">
    <location>
        <begin position="307"/>
        <end position="337"/>
    </location>
</feature>
<dbReference type="InterPro" id="IPR028000">
    <property type="entry name" value="Pma1"/>
</dbReference>
<reference evidence="4 5" key="1">
    <citation type="submission" date="2024-09" db="EMBL/GenBank/DDBJ databases">
        <title>Itraconazole resistance in Madurella fahalii resulting from another homologue of gene encoding cytochrome P450 14-alpha sterol demethylase (CYP51).</title>
        <authorList>
            <person name="Yoshioka I."/>
            <person name="Fahal A.H."/>
            <person name="Kaneko S."/>
            <person name="Yaguchi T."/>
        </authorList>
    </citation>
    <scope>NUCLEOTIDE SEQUENCE [LARGE SCALE GENOMIC DNA]</scope>
    <source>
        <strain evidence="4 5">IFM 68171</strain>
    </source>
</reference>
<gene>
    <name evidence="4" type="ORF">MFIFM68171_00759</name>
</gene>
<keyword evidence="2" id="KW-0472">Membrane</keyword>
<proteinExistence type="predicted"/>
<feature type="chain" id="PRO_5046852253" evidence="3">
    <location>
        <begin position="22"/>
        <end position="365"/>
    </location>
</feature>
<keyword evidence="2" id="KW-0812">Transmembrane</keyword>
<evidence type="ECO:0000256" key="1">
    <source>
        <dbReference type="SAM" id="MobiDB-lite"/>
    </source>
</evidence>
<dbReference type="EMBL" id="BAAFSV010000001">
    <property type="protein sequence ID" value="GAB1310549.1"/>
    <property type="molecule type" value="Genomic_DNA"/>
</dbReference>
<evidence type="ECO:0000256" key="3">
    <source>
        <dbReference type="SAM" id="SignalP"/>
    </source>
</evidence>
<accession>A0ABQ0FYH0</accession>
<evidence type="ECO:0000256" key="2">
    <source>
        <dbReference type="SAM" id="Phobius"/>
    </source>
</evidence>
<organism evidence="4 5">
    <name type="scientific">Madurella fahalii</name>
    <dbReference type="NCBI Taxonomy" id="1157608"/>
    <lineage>
        <taxon>Eukaryota</taxon>
        <taxon>Fungi</taxon>
        <taxon>Dikarya</taxon>
        <taxon>Ascomycota</taxon>
        <taxon>Pezizomycotina</taxon>
        <taxon>Sordariomycetes</taxon>
        <taxon>Sordariomycetidae</taxon>
        <taxon>Sordariales</taxon>
        <taxon>Sordariales incertae sedis</taxon>
        <taxon>Madurella</taxon>
    </lineage>
</organism>
<feature type="signal peptide" evidence="3">
    <location>
        <begin position="1"/>
        <end position="21"/>
    </location>
</feature>
<dbReference type="GeneID" id="98171504"/>
<feature type="transmembrane region" description="Helical" evidence="2">
    <location>
        <begin position="255"/>
        <end position="276"/>
    </location>
</feature>
<evidence type="ECO:0000313" key="5">
    <source>
        <dbReference type="Proteomes" id="UP001628179"/>
    </source>
</evidence>
<keyword evidence="2" id="KW-1133">Transmembrane helix</keyword>
<sequence length="365" mass="40277">MLVSNLALPVAWLLLLDSVYATPAPDQVAARQAAAPTDPWVTVDAEGHPKTITPVWTTISGTPTLLSPAPFDVTATVFTKRPYGYKTTSTGVAQPVATNDKGAGAFAACRNVDGEFRPFCLPRHRDTYYPGSRHYVTWDPAYFPSPNTTLQVLGFYTSNTTSTAPFEGEEEEAFSSGNIAAGWGFYQWHLEESLLAPPSQSQSQSLSEANITLRIVFRAGSSAVAQWLQGPTVLLARKRRGPPAVKSKGPDPDGLYIALPLVSVFALVTVFGTFFCNRQARVVGIGNVMSKRGRRDKNRRQRILQMARAKRENRDDRNREQSIRLMDRDANVIGDDDDDAAWGYWDAEEEEGWRQEAPGHSKKRG</sequence>
<dbReference type="Proteomes" id="UP001628179">
    <property type="component" value="Unassembled WGS sequence"/>
</dbReference>
<comment type="caution">
    <text evidence="4">The sequence shown here is derived from an EMBL/GenBank/DDBJ whole genome shotgun (WGS) entry which is preliminary data.</text>
</comment>
<protein>
    <submittedName>
        <fullName evidence="4">Mid2 domain-containing protein</fullName>
    </submittedName>
</protein>
<evidence type="ECO:0000313" key="4">
    <source>
        <dbReference type="EMBL" id="GAB1310549.1"/>
    </source>
</evidence>
<feature type="compositionally biased region" description="Basic and acidic residues" evidence="1">
    <location>
        <begin position="309"/>
        <end position="330"/>
    </location>
</feature>
<dbReference type="Pfam" id="PF14610">
    <property type="entry name" value="Psg1"/>
    <property type="match status" value="1"/>
</dbReference>